<evidence type="ECO:0000313" key="2">
    <source>
        <dbReference type="Proteomes" id="UP000026962"/>
    </source>
</evidence>
<organism evidence="1">
    <name type="scientific">Oryza punctata</name>
    <name type="common">Red rice</name>
    <dbReference type="NCBI Taxonomy" id="4537"/>
    <lineage>
        <taxon>Eukaryota</taxon>
        <taxon>Viridiplantae</taxon>
        <taxon>Streptophyta</taxon>
        <taxon>Embryophyta</taxon>
        <taxon>Tracheophyta</taxon>
        <taxon>Spermatophyta</taxon>
        <taxon>Magnoliopsida</taxon>
        <taxon>Liliopsida</taxon>
        <taxon>Poales</taxon>
        <taxon>Poaceae</taxon>
        <taxon>BOP clade</taxon>
        <taxon>Oryzoideae</taxon>
        <taxon>Oryzeae</taxon>
        <taxon>Oryzinae</taxon>
        <taxon>Oryza</taxon>
    </lineage>
</organism>
<accession>A0A0E0MEX8</accession>
<proteinExistence type="predicted"/>
<dbReference type="Gramene" id="OPUNC11G09850.1">
    <property type="protein sequence ID" value="OPUNC11G09850.1"/>
    <property type="gene ID" value="OPUNC11G09850"/>
</dbReference>
<dbReference type="AlphaFoldDB" id="A0A0E0MEX8"/>
<protein>
    <submittedName>
        <fullName evidence="1">Uncharacterized protein</fullName>
    </submittedName>
</protein>
<dbReference type="HOGENOM" id="CLU_2926683_0_0_1"/>
<name>A0A0E0MEX8_ORYPU</name>
<evidence type="ECO:0000313" key="1">
    <source>
        <dbReference type="EnsemblPlants" id="OPUNC11G09850.1"/>
    </source>
</evidence>
<reference evidence="1" key="2">
    <citation type="submission" date="2018-05" db="EMBL/GenBank/DDBJ databases">
        <title>OpunRS2 (Oryza punctata Reference Sequence Version 2).</title>
        <authorList>
            <person name="Zhang J."/>
            <person name="Kudrna D."/>
            <person name="Lee S."/>
            <person name="Talag J."/>
            <person name="Welchert J."/>
            <person name="Wing R.A."/>
        </authorList>
    </citation>
    <scope>NUCLEOTIDE SEQUENCE [LARGE SCALE GENOMIC DNA]</scope>
</reference>
<keyword evidence="2" id="KW-1185">Reference proteome</keyword>
<dbReference type="Proteomes" id="UP000026962">
    <property type="component" value="Chromosome 11"/>
</dbReference>
<sequence length="61" mass="6943">MDFSNSLEVSPKALRAHILHHLISIGSTLPKISIMTSSYFVDTSMHNDNHRFNQALRMFIA</sequence>
<dbReference type="EnsemblPlants" id="OPUNC11G09850.1">
    <property type="protein sequence ID" value="OPUNC11G09850.1"/>
    <property type="gene ID" value="OPUNC11G09850"/>
</dbReference>
<reference evidence="1" key="1">
    <citation type="submission" date="2015-04" db="UniProtKB">
        <authorList>
            <consortium name="EnsemblPlants"/>
        </authorList>
    </citation>
    <scope>IDENTIFICATION</scope>
</reference>